<keyword evidence="1" id="KW-0614">Plasmid</keyword>
<protein>
    <submittedName>
        <fullName evidence="1">Uncharacterized protein</fullName>
    </submittedName>
</protein>
<organism evidence="1 2">
    <name type="scientific">Borrelia bissettiae (strain DSM 17990 / CIP 109136 / DN127)</name>
    <name type="common">Borreliella bissettiae</name>
    <dbReference type="NCBI Taxonomy" id="521010"/>
    <lineage>
        <taxon>Bacteria</taxon>
        <taxon>Pseudomonadati</taxon>
        <taxon>Spirochaetota</taxon>
        <taxon>Spirochaetia</taxon>
        <taxon>Spirochaetales</taxon>
        <taxon>Borreliaceae</taxon>
        <taxon>Borreliella</taxon>
    </lineage>
</organism>
<proteinExistence type="predicted"/>
<reference evidence="1 2" key="2">
    <citation type="journal article" date="2012" name="J. Bacteriol.">
        <title>Whole-Genome Sequences of Borrelia bissettii, Borrelia valaisiana, and Borrelia spielmanii.</title>
        <authorList>
            <person name="Schutzer S.E."/>
            <person name="Fraser-Liggett C.M."/>
            <person name="Qiu W.G."/>
            <person name="Kraiczy P."/>
            <person name="Mongodin E.F."/>
            <person name="Dunn J.J."/>
            <person name="Luft B.J."/>
            <person name="Casjens S.R."/>
        </authorList>
    </citation>
    <scope>NUCLEOTIDE SEQUENCE [LARGE SCALE GENOMIC DNA]</scope>
    <source>
        <strain evidence="1 2">DN127</strain>
    </source>
</reference>
<evidence type="ECO:0000313" key="2">
    <source>
        <dbReference type="Proteomes" id="UP000001634"/>
    </source>
</evidence>
<dbReference type="HOGENOM" id="CLU_3325178_0_0_12"/>
<geneLocation type="plasmid" evidence="1 2">
    <name>lp28-4</name>
</geneLocation>
<name>G0AP70_BORBD</name>
<dbReference type="EMBL" id="CP002759">
    <property type="protein sequence ID" value="AEL19496.1"/>
    <property type="molecule type" value="Genomic_DNA"/>
</dbReference>
<accession>G0AP70</accession>
<keyword evidence="2" id="KW-1185">Reference proteome</keyword>
<gene>
    <name evidence="1" type="ordered locus">BbiDN127_I0011</name>
</gene>
<dbReference type="AlphaFoldDB" id="G0AP70"/>
<sequence length="38" mass="4471">MLEESGCKQNYSNIYMWLQRKYICSRGVLTLLLITTSN</sequence>
<reference key="1">
    <citation type="submission" date="2011-06" db="EMBL/GenBank/DDBJ databases">
        <authorList>
            <person name="Mongodin E.F."/>
            <person name="Casjens S.R."/>
            <person name="Fraser-Liggett C.M."/>
            <person name="Qiu W.-G."/>
            <person name="Dunn J.J."/>
            <person name="Luft B.J."/>
            <person name="Schutzer S.E."/>
        </authorList>
    </citation>
    <scope>NUCLEOTIDE SEQUENCE</scope>
    <source>
        <strain>DN127</strain>
    </source>
</reference>
<dbReference type="KEGG" id="bbs:BbiDN127_I0011"/>
<evidence type="ECO:0000313" key="1">
    <source>
        <dbReference type="EMBL" id="AEL19496.1"/>
    </source>
</evidence>
<dbReference type="Proteomes" id="UP000001634">
    <property type="component" value="Plasmid lp28-4"/>
</dbReference>